<dbReference type="InterPro" id="IPR024294">
    <property type="entry name" value="DUF3810"/>
</dbReference>
<keyword evidence="3" id="KW-1185">Reference proteome</keyword>
<accession>A0A5B8VC69</accession>
<feature type="transmembrane region" description="Helical" evidence="1">
    <location>
        <begin position="32"/>
        <end position="56"/>
    </location>
</feature>
<sequence>MASDFGKLKLQILAAALLHNNQSMDKNKGKRAWLKLIIPLAIAVSMSLISGFPALIEKYYTGYVYPVISTTMRFLFGWLPFSIGDLLYLSAAIWLIVRFYKTGKAVLKKRVSKESFLRSLRRTVAVILWIYIIFYSFWGLNYSRLGISYQLKLEPVDYSTNDLKILTASLITKVNASRLELGDSVTYPSNKEMFSIATSAYNRAEQNLPFLHYKVASIKSSMWGWLGNYTGFLGYYNPFSAEAQVNTTVPRFVIPFTVCHEIGHQLGYGSEDEANFSGYLAAMSSTDERFHYSAYFDLFNYANRELFIRDSFAARANYKLLDTLVKKDIQTYKKFIIDHKNPIEPLIDKVYGKYLVANNQPNGLDTYDEVVGWLIAYKKNMENCKPQLLKGVKNKEVVLIVFNSVTNVQVSDTTKT</sequence>
<keyword evidence="1" id="KW-1133">Transmembrane helix</keyword>
<dbReference type="AlphaFoldDB" id="A0A5B8VC69"/>
<dbReference type="Pfam" id="PF12725">
    <property type="entry name" value="DUF3810"/>
    <property type="match status" value="1"/>
</dbReference>
<reference evidence="2 3" key="1">
    <citation type="journal article" date="2016" name="Int. J. Syst. Evol. Microbiol.">
        <title>Panacibacter ginsenosidivorans gen. nov., sp. nov., with ginsenoside converting activity isolated from soil of a ginseng field.</title>
        <authorList>
            <person name="Siddiqi M.Z."/>
            <person name="Muhammad Shafi S."/>
            <person name="Choi K.D."/>
            <person name="Im W.T."/>
        </authorList>
    </citation>
    <scope>NUCLEOTIDE SEQUENCE [LARGE SCALE GENOMIC DNA]</scope>
    <source>
        <strain evidence="2 3">Gsoil1550</strain>
    </source>
</reference>
<proteinExistence type="predicted"/>
<keyword evidence="1" id="KW-0812">Transmembrane</keyword>
<keyword evidence="1" id="KW-0472">Membrane</keyword>
<dbReference type="KEGG" id="pgin:FRZ67_17595"/>
<gene>
    <name evidence="2" type="ORF">FRZ67_17595</name>
</gene>
<protein>
    <submittedName>
        <fullName evidence="2">DUF3810 domain-containing protein</fullName>
    </submittedName>
</protein>
<evidence type="ECO:0000313" key="2">
    <source>
        <dbReference type="EMBL" id="QEC69034.1"/>
    </source>
</evidence>
<name>A0A5B8VC69_9BACT</name>
<evidence type="ECO:0000256" key="1">
    <source>
        <dbReference type="SAM" id="Phobius"/>
    </source>
</evidence>
<dbReference type="EMBL" id="CP042435">
    <property type="protein sequence ID" value="QEC69034.1"/>
    <property type="molecule type" value="Genomic_DNA"/>
</dbReference>
<feature type="transmembrane region" description="Helical" evidence="1">
    <location>
        <begin position="76"/>
        <end position="100"/>
    </location>
</feature>
<dbReference type="Proteomes" id="UP000321533">
    <property type="component" value="Chromosome"/>
</dbReference>
<organism evidence="2 3">
    <name type="scientific">Panacibacter ginsenosidivorans</name>
    <dbReference type="NCBI Taxonomy" id="1813871"/>
    <lineage>
        <taxon>Bacteria</taxon>
        <taxon>Pseudomonadati</taxon>
        <taxon>Bacteroidota</taxon>
        <taxon>Chitinophagia</taxon>
        <taxon>Chitinophagales</taxon>
        <taxon>Chitinophagaceae</taxon>
        <taxon>Panacibacter</taxon>
    </lineage>
</organism>
<feature type="transmembrane region" description="Helical" evidence="1">
    <location>
        <begin position="120"/>
        <end position="138"/>
    </location>
</feature>
<evidence type="ECO:0000313" key="3">
    <source>
        <dbReference type="Proteomes" id="UP000321533"/>
    </source>
</evidence>